<feature type="domain" description="LCCL" evidence="3">
    <location>
        <begin position="241"/>
        <end position="299"/>
    </location>
</feature>
<reference evidence="4 5" key="1">
    <citation type="journal article" date="2025" name="Microbiol. Resour. Announc.">
        <title>Draft genome sequences for Neonectria magnoliae and Neonectria punicea, canker pathogens of Liriodendron tulipifera and Acer saccharum in West Virginia.</title>
        <authorList>
            <person name="Petronek H.M."/>
            <person name="Kasson M.T."/>
            <person name="Metheny A.M."/>
            <person name="Stauder C.M."/>
            <person name="Lovett B."/>
            <person name="Lynch S.C."/>
            <person name="Garnas J.R."/>
            <person name="Kasson L.R."/>
            <person name="Stajich J.E."/>
        </authorList>
    </citation>
    <scope>NUCLEOTIDE SEQUENCE [LARGE SCALE GENOMIC DNA]</scope>
    <source>
        <strain evidence="4 5">NRRL 64651</strain>
    </source>
</reference>
<dbReference type="PROSITE" id="PS50820">
    <property type="entry name" value="LCCL"/>
    <property type="match status" value="1"/>
</dbReference>
<feature type="transmembrane region" description="Helical" evidence="2">
    <location>
        <begin position="482"/>
        <end position="504"/>
    </location>
</feature>
<comment type="caution">
    <text evidence="4">The sequence shown here is derived from an EMBL/GenBank/DDBJ whole genome shotgun (WGS) entry which is preliminary data.</text>
</comment>
<protein>
    <recommendedName>
        <fullName evidence="3">LCCL domain-containing protein</fullName>
    </recommendedName>
</protein>
<evidence type="ECO:0000256" key="2">
    <source>
        <dbReference type="SAM" id="Phobius"/>
    </source>
</evidence>
<dbReference type="PANTHER" id="PTHR31331">
    <property type="entry name" value="LCCL DOMAIN PROTEIN (AFU_ORTHOLOGUE AFUA_5G08630)"/>
    <property type="match status" value="1"/>
</dbReference>
<keyword evidence="2" id="KW-0472">Membrane</keyword>
<dbReference type="Gene3D" id="2.170.130.20">
    <property type="entry name" value="LCCL-like domain"/>
    <property type="match status" value="1"/>
</dbReference>
<feature type="transmembrane region" description="Helical" evidence="2">
    <location>
        <begin position="369"/>
        <end position="393"/>
    </location>
</feature>
<feature type="compositionally biased region" description="Basic and acidic residues" evidence="1">
    <location>
        <begin position="12"/>
        <end position="23"/>
    </location>
</feature>
<feature type="transmembrane region" description="Helical" evidence="2">
    <location>
        <begin position="524"/>
        <end position="543"/>
    </location>
</feature>
<dbReference type="SMART" id="SM00603">
    <property type="entry name" value="LCCL"/>
    <property type="match status" value="1"/>
</dbReference>
<feature type="transmembrane region" description="Helical" evidence="2">
    <location>
        <begin position="147"/>
        <end position="164"/>
    </location>
</feature>
<proteinExistence type="predicted"/>
<accession>A0ABR1I363</accession>
<dbReference type="InterPro" id="IPR036609">
    <property type="entry name" value="LCCL_sf"/>
</dbReference>
<feature type="transmembrane region" description="Helical" evidence="2">
    <location>
        <begin position="446"/>
        <end position="470"/>
    </location>
</feature>
<dbReference type="Proteomes" id="UP001498421">
    <property type="component" value="Unassembled WGS sequence"/>
</dbReference>
<dbReference type="SUPFAM" id="SSF69848">
    <property type="entry name" value="LCCL domain"/>
    <property type="match status" value="1"/>
</dbReference>
<dbReference type="PANTHER" id="PTHR31331:SF8">
    <property type="entry name" value="LCCL DOMAIN PROTEIN (AFU_ORTHOLOGUE AFUA_5G02970)"/>
    <property type="match status" value="1"/>
</dbReference>
<sequence length="691" mass="77639">MVSRDDPEESEPLMRPEEQDVDVRVVPVGTDSESDSAQQNQQQQHQQNHHHSHSEHPDAPLPPLDTGSQLEIDESDPPTPRFIQDEGSWKKWKWVPYSMRRVSRKVVKWSKGPANPQPYRIKPFFPVVQEYPLWLLDRFLPLFKHRVWLAFFYFAIWIVTFVLVKRQGTLATQIAGWGEPQNIGCGVTYWGAGNSCGLDGNDCRPFNGSGFPFRCSADCESYHVLNPRAVGDQEINYRPMVVGGPTEDGKVIYRGDSFICGAAIHAGVISNAKGGCGVVELAGRQEIFTSSNKNGIKSVGFDSYFPLTFTFVEDADCSATDMRWSLLIVSSIFSGVLSIFTSSPAFFFFPVFTGLFWTVGMALDPPPYASIAGLVSNLLGKFLPAMFCAWVMYDKMGVRRTLQGLTAQIEKSILWLGACWVGAMDNYTLSFIPIQRLNKHDLDQQPGARAALAIIVIGLLIIMLSQMWFFRHEGRLIRYLKLYALLIGSLLISLLLPGLNLRIHHYILALLLIPGTSLQTRPSLLYQGLLVGLFINGIARWGFDSILQTSEALQGDAQKGTRLPVIQDPVINLGNITNVASNATEGFSTIQFQWKDPPNSLYDGISILVNDVERFRTYFDNTDDEKDKFIWTRDSDLDLPEYFRFAFMEGSSSGDYTKAGTWTAEGEWKEMKSGPSRVRIRSTGEEEMVRR</sequence>
<evidence type="ECO:0000256" key="1">
    <source>
        <dbReference type="SAM" id="MobiDB-lite"/>
    </source>
</evidence>
<dbReference type="Pfam" id="PF03815">
    <property type="entry name" value="LCCL"/>
    <property type="match status" value="1"/>
</dbReference>
<dbReference type="InterPro" id="IPR051957">
    <property type="entry name" value="CRISP-LCCL_domain"/>
</dbReference>
<evidence type="ECO:0000313" key="4">
    <source>
        <dbReference type="EMBL" id="KAK7427916.1"/>
    </source>
</evidence>
<feature type="transmembrane region" description="Helical" evidence="2">
    <location>
        <begin position="326"/>
        <end position="349"/>
    </location>
</feature>
<gene>
    <name evidence="4" type="ORF">QQZ08_005528</name>
</gene>
<keyword evidence="5" id="KW-1185">Reference proteome</keyword>
<feature type="transmembrane region" description="Helical" evidence="2">
    <location>
        <begin position="413"/>
        <end position="434"/>
    </location>
</feature>
<feature type="compositionally biased region" description="Low complexity" evidence="1">
    <location>
        <begin position="35"/>
        <end position="46"/>
    </location>
</feature>
<keyword evidence="2" id="KW-1133">Transmembrane helix</keyword>
<name>A0ABR1I363_9HYPO</name>
<dbReference type="InterPro" id="IPR004043">
    <property type="entry name" value="LCCL"/>
</dbReference>
<feature type="compositionally biased region" description="Acidic residues" evidence="1">
    <location>
        <begin position="1"/>
        <end position="11"/>
    </location>
</feature>
<feature type="region of interest" description="Disordered" evidence="1">
    <location>
        <begin position="1"/>
        <end position="84"/>
    </location>
</feature>
<evidence type="ECO:0000259" key="3">
    <source>
        <dbReference type="PROSITE" id="PS50820"/>
    </source>
</evidence>
<dbReference type="EMBL" id="JAZAVK010000047">
    <property type="protein sequence ID" value="KAK7427916.1"/>
    <property type="molecule type" value="Genomic_DNA"/>
</dbReference>
<keyword evidence="2" id="KW-0812">Transmembrane</keyword>
<evidence type="ECO:0000313" key="5">
    <source>
        <dbReference type="Proteomes" id="UP001498421"/>
    </source>
</evidence>
<organism evidence="4 5">
    <name type="scientific">Neonectria magnoliae</name>
    <dbReference type="NCBI Taxonomy" id="2732573"/>
    <lineage>
        <taxon>Eukaryota</taxon>
        <taxon>Fungi</taxon>
        <taxon>Dikarya</taxon>
        <taxon>Ascomycota</taxon>
        <taxon>Pezizomycotina</taxon>
        <taxon>Sordariomycetes</taxon>
        <taxon>Hypocreomycetidae</taxon>
        <taxon>Hypocreales</taxon>
        <taxon>Nectriaceae</taxon>
        <taxon>Neonectria</taxon>
    </lineage>
</organism>